<gene>
    <name evidence="12" type="ORF">RchiOBHm_Chr4g0396691</name>
</gene>
<keyword evidence="5" id="KW-0805">Transcription regulation</keyword>
<feature type="domain" description="GATA-type" evidence="11">
    <location>
        <begin position="959"/>
        <end position="988"/>
    </location>
</feature>
<dbReference type="InterPro" id="IPR051140">
    <property type="entry name" value="GATA_TF"/>
</dbReference>
<dbReference type="FunFam" id="3.30.50.10:FF:000038">
    <property type="entry name" value="GATA transcription factor 14"/>
    <property type="match status" value="1"/>
</dbReference>
<dbReference type="Pfam" id="PF00320">
    <property type="entry name" value="GATA"/>
    <property type="match status" value="4"/>
</dbReference>
<evidence type="ECO:0000256" key="2">
    <source>
        <dbReference type="ARBA" id="ARBA00022723"/>
    </source>
</evidence>
<keyword evidence="13" id="KW-1185">Reference proteome</keyword>
<dbReference type="InterPro" id="IPR000679">
    <property type="entry name" value="Znf_GATA"/>
</dbReference>
<dbReference type="Gene3D" id="3.30.50.10">
    <property type="entry name" value="Erythroid Transcription Factor GATA-1, subunit A"/>
    <property type="match status" value="6"/>
</dbReference>
<feature type="compositionally biased region" description="Basic and acidic residues" evidence="10">
    <location>
        <begin position="679"/>
        <end position="688"/>
    </location>
</feature>
<dbReference type="EMBL" id="PDCK01000042">
    <property type="protein sequence ID" value="PRQ36906.1"/>
    <property type="molecule type" value="Genomic_DNA"/>
</dbReference>
<evidence type="ECO:0000256" key="5">
    <source>
        <dbReference type="ARBA" id="ARBA00023015"/>
    </source>
</evidence>
<evidence type="ECO:0000256" key="3">
    <source>
        <dbReference type="ARBA" id="ARBA00022771"/>
    </source>
</evidence>
<feature type="region of interest" description="Disordered" evidence="10">
    <location>
        <begin position="671"/>
        <end position="700"/>
    </location>
</feature>
<feature type="domain" description="GATA-type" evidence="11">
    <location>
        <begin position="480"/>
        <end position="534"/>
    </location>
</feature>
<keyword evidence="3 9" id="KW-0863">Zinc-finger</keyword>
<evidence type="ECO:0000313" key="12">
    <source>
        <dbReference type="EMBL" id="PRQ36906.1"/>
    </source>
</evidence>
<organism evidence="12 13">
    <name type="scientific">Rosa chinensis</name>
    <name type="common">China rose</name>
    <dbReference type="NCBI Taxonomy" id="74649"/>
    <lineage>
        <taxon>Eukaryota</taxon>
        <taxon>Viridiplantae</taxon>
        <taxon>Streptophyta</taxon>
        <taxon>Embryophyta</taxon>
        <taxon>Tracheophyta</taxon>
        <taxon>Spermatophyta</taxon>
        <taxon>Magnoliopsida</taxon>
        <taxon>eudicotyledons</taxon>
        <taxon>Gunneridae</taxon>
        <taxon>Pentapetalae</taxon>
        <taxon>rosids</taxon>
        <taxon>fabids</taxon>
        <taxon>Rosales</taxon>
        <taxon>Rosaceae</taxon>
        <taxon>Rosoideae</taxon>
        <taxon>Rosoideae incertae sedis</taxon>
        <taxon>Rosa</taxon>
    </lineage>
</organism>
<dbReference type="Proteomes" id="UP000238479">
    <property type="component" value="Chromosome 4"/>
</dbReference>
<evidence type="ECO:0000256" key="6">
    <source>
        <dbReference type="ARBA" id="ARBA00023125"/>
    </source>
</evidence>
<proteinExistence type="inferred from homology"/>
<feature type="region of interest" description="Disordered" evidence="10">
    <location>
        <begin position="292"/>
        <end position="314"/>
    </location>
</feature>
<reference evidence="12 13" key="1">
    <citation type="journal article" date="2018" name="Nat. Genet.">
        <title>The Rosa genome provides new insights in the design of modern roses.</title>
        <authorList>
            <person name="Bendahmane M."/>
        </authorList>
    </citation>
    <scope>NUCLEOTIDE SEQUENCE [LARGE SCALE GENOMIC DNA]</scope>
    <source>
        <strain evidence="13">cv. Old Blush</strain>
    </source>
</reference>
<feature type="domain" description="GATA-type" evidence="11">
    <location>
        <begin position="103"/>
        <end position="136"/>
    </location>
</feature>
<accession>A0A2P6QRU4</accession>
<evidence type="ECO:0000256" key="9">
    <source>
        <dbReference type="PROSITE-ProRule" id="PRU00094"/>
    </source>
</evidence>
<dbReference type="AlphaFoldDB" id="A0A2P6QRU4"/>
<dbReference type="PROSITE" id="PS50114">
    <property type="entry name" value="GATA_ZN_FINGER_2"/>
    <property type="match status" value="5"/>
</dbReference>
<evidence type="ECO:0000256" key="1">
    <source>
        <dbReference type="ARBA" id="ARBA00005694"/>
    </source>
</evidence>
<dbReference type="Gramene" id="PRQ36906">
    <property type="protein sequence ID" value="PRQ36906"/>
    <property type="gene ID" value="RchiOBHm_Chr4g0396691"/>
</dbReference>
<dbReference type="PROSITE" id="PS00344">
    <property type="entry name" value="GATA_ZN_FINGER_1"/>
    <property type="match status" value="2"/>
</dbReference>
<feature type="compositionally biased region" description="Polar residues" evidence="10">
    <location>
        <begin position="689"/>
        <end position="700"/>
    </location>
</feature>
<keyword evidence="8" id="KW-0804">Transcription</keyword>
<evidence type="ECO:0000259" key="11">
    <source>
        <dbReference type="PROSITE" id="PS50114"/>
    </source>
</evidence>
<name>A0A2P6QRU4_ROSCH</name>
<comment type="similarity">
    <text evidence="1">Belongs to the type IV zinc-finger family. Class A subfamily.</text>
</comment>
<keyword evidence="6" id="KW-0238">DNA-binding</keyword>
<sequence>MVSLDPDDFLAGLADDRDYPSRPFPATENLAEEEELEWLSNKDVFPAIETCMLTEEPPKKAVANAEQGNPVSVSVVKASIGGGGALLLPLMPSRKTKDESVKVKSMRVCAYCGVTQTPQWPEGPLGICNACGFSYKSGRLCTEDSPKVQSIKSDKVKSIKSDKVNGIKSDKVKTIKRKCTHCGITQTPQWRLGPLGPQTLCNACGVRYKSGRLCPEYRPANSPTFSQELHSNKHRKVMEIRNQIYGNEGTVVRPVDKCTNSASTTAPEKMKKDMFPTVATVEQPRRSVIAEQQSPVSVLENSTNSSITLKPHQPPSKFLREQQLFCNQPNNKHNQEDTASVEIKRNIILMSSCGTLELPYKAPSEVLGQQQLFSCQTTSKRRKKNIVEMKNEGNNATLTSSCGNLELPHQAPSQFLEQHQPNNKCNKKHTAKVEMTMKPVDICSTTLMKSKKDSLPAIETLNILEHSRGIFIAEQQSPVVGIAVNCQNCGAEQSPQWWEGPLGPKTICLSCGLAKYTGRRKRSMSLVSNKKRKKEDIAKVEMAVKPGDKCTNSTTALMNSKKDPLPAVGTSNISEQPSVIVISEQQSPASVFENSISSSMMLMSSSGTVNLHNQAPSEFPPQNQFCDQANNKPKVKDTTTVEFEGNSSTLMRSSGALEPLHQAPNEFLDQQQQAKNKPNKKDTAKVESDGSSTTLMSSCGTNKLPHQAQSEFLVQQQLFCNQANNGTKKENTAKGESEGKCQNCGVQQTPSWLGSPLGPKPLCHACGLAKCTAGQQRSIAVEVGKLACPSPATGEFTNSTCTFPVLEEFHLSQKPSDIANAEQQKPFSVLESSTNNSIALMSSCRIKIPHRARSKVLRRRRSTIPGQQVGVGKNCMQCGKQTNRWRMGPLGPTTLCNACGNKYQPLWGRSGVTVDIAKNCQHCGSEETTQLLLCPLGPKTLCTVCYHWFKASAEVEIERKCQHCGAEKTPLWRSGPLGSKTLCNACGLRWYKFRDLCRDRSASSPTLLRELHSNCYRNVLI</sequence>
<evidence type="ECO:0000256" key="10">
    <source>
        <dbReference type="SAM" id="MobiDB-lite"/>
    </source>
</evidence>
<dbReference type="GO" id="GO:0006355">
    <property type="term" value="P:regulation of DNA-templated transcription"/>
    <property type="evidence" value="ECO:0007669"/>
    <property type="project" value="InterPro"/>
</dbReference>
<dbReference type="PANTHER" id="PTHR45658">
    <property type="entry name" value="GATA TRANSCRIPTION FACTOR"/>
    <property type="match status" value="1"/>
</dbReference>
<dbReference type="SMART" id="SM00401">
    <property type="entry name" value="ZnF_GATA"/>
    <property type="match status" value="6"/>
</dbReference>
<dbReference type="GO" id="GO:0043565">
    <property type="term" value="F:sequence-specific DNA binding"/>
    <property type="evidence" value="ECO:0007669"/>
    <property type="project" value="InterPro"/>
</dbReference>
<protein>
    <submittedName>
        <fullName evidence="12">Putative transcription factor C2C2-GATA family</fullName>
    </submittedName>
</protein>
<dbReference type="CDD" id="cd00202">
    <property type="entry name" value="ZnF_GATA"/>
    <property type="match status" value="4"/>
</dbReference>
<evidence type="ECO:0000256" key="4">
    <source>
        <dbReference type="ARBA" id="ARBA00022833"/>
    </source>
</evidence>
<dbReference type="InterPro" id="IPR013088">
    <property type="entry name" value="Znf_NHR/GATA"/>
</dbReference>
<comment type="caution">
    <text evidence="12">The sequence shown here is derived from an EMBL/GenBank/DDBJ whole genome shotgun (WGS) entry which is preliminary data.</text>
</comment>
<dbReference type="PANTHER" id="PTHR45658:SF42">
    <property type="entry name" value="GATA TRANSCRIPTION FACTOR 1"/>
    <property type="match status" value="1"/>
</dbReference>
<dbReference type="GO" id="GO:0030154">
    <property type="term" value="P:cell differentiation"/>
    <property type="evidence" value="ECO:0007669"/>
    <property type="project" value="TreeGrafter"/>
</dbReference>
<dbReference type="STRING" id="74649.A0A2P6QRU4"/>
<keyword evidence="2" id="KW-0479">Metal-binding</keyword>
<dbReference type="GO" id="GO:0008270">
    <property type="term" value="F:zinc ion binding"/>
    <property type="evidence" value="ECO:0007669"/>
    <property type="project" value="UniProtKB-KW"/>
</dbReference>
<evidence type="ECO:0000256" key="8">
    <source>
        <dbReference type="ARBA" id="ARBA00023163"/>
    </source>
</evidence>
<dbReference type="GO" id="GO:0005634">
    <property type="term" value="C:nucleus"/>
    <property type="evidence" value="ECO:0007669"/>
    <property type="project" value="TreeGrafter"/>
</dbReference>
<feature type="domain" description="GATA-type" evidence="11">
    <location>
        <begin position="173"/>
        <end position="209"/>
    </location>
</feature>
<evidence type="ECO:0000256" key="7">
    <source>
        <dbReference type="ARBA" id="ARBA00023159"/>
    </source>
</evidence>
<feature type="domain" description="GATA-type" evidence="11">
    <location>
        <begin position="740"/>
        <end position="782"/>
    </location>
</feature>
<evidence type="ECO:0000313" key="13">
    <source>
        <dbReference type="Proteomes" id="UP000238479"/>
    </source>
</evidence>
<dbReference type="SUPFAM" id="SSF57716">
    <property type="entry name" value="Glucocorticoid receptor-like (DNA-binding domain)"/>
    <property type="match status" value="6"/>
</dbReference>
<keyword evidence="7" id="KW-0010">Activator</keyword>
<keyword evidence="4" id="KW-0862">Zinc</keyword>
<feature type="compositionally biased region" description="Polar residues" evidence="10">
    <location>
        <begin position="292"/>
        <end position="308"/>
    </location>
</feature>